<sequence>MAAPLQTRAAGACPGTGPQHEKIGDSAKNTFIRRTEHIMEAERINLIGNTLEDLSQRAADLRRYL</sequence>
<name>A0A7T2S9V2_DELAC</name>
<evidence type="ECO:0008006" key="4">
    <source>
        <dbReference type="Google" id="ProtNLM"/>
    </source>
</evidence>
<organism evidence="2 3">
    <name type="scientific">Delftia acidovorans</name>
    <name type="common">Pseudomonas acidovorans</name>
    <name type="synonym">Comamonas acidovorans</name>
    <dbReference type="NCBI Taxonomy" id="80866"/>
    <lineage>
        <taxon>Bacteria</taxon>
        <taxon>Pseudomonadati</taxon>
        <taxon>Pseudomonadota</taxon>
        <taxon>Betaproteobacteria</taxon>
        <taxon>Burkholderiales</taxon>
        <taxon>Comamonadaceae</taxon>
        <taxon>Delftia</taxon>
    </lineage>
</organism>
<protein>
    <recommendedName>
        <fullName evidence="4">Peptide chain release factor 2</fullName>
    </recommendedName>
</protein>
<evidence type="ECO:0000313" key="3">
    <source>
        <dbReference type="Proteomes" id="UP000594778"/>
    </source>
</evidence>
<accession>A0A7T2S9V2</accession>
<proteinExistence type="predicted"/>
<dbReference type="Proteomes" id="UP000594778">
    <property type="component" value="Chromosome"/>
</dbReference>
<feature type="region of interest" description="Disordered" evidence="1">
    <location>
        <begin position="1"/>
        <end position="24"/>
    </location>
</feature>
<dbReference type="EMBL" id="CP065668">
    <property type="protein sequence ID" value="QPS11610.1"/>
    <property type="molecule type" value="Genomic_DNA"/>
</dbReference>
<reference evidence="2 3" key="1">
    <citation type="submission" date="2020-12" db="EMBL/GenBank/DDBJ databases">
        <title>FDA dAtabase for Regulatory Grade micrObial Sequences (FDA-ARGOS): Supporting development and validation of Infectious Disease Dx tests.</title>
        <authorList>
            <person name="Sproer C."/>
            <person name="Gronow S."/>
            <person name="Severitt S."/>
            <person name="Schroder I."/>
            <person name="Tallon L."/>
            <person name="Sadzewicz L."/>
            <person name="Zhao X."/>
            <person name="Boylan J."/>
            <person name="Ott S."/>
            <person name="Bowen H."/>
            <person name="Vavikolanu K."/>
            <person name="Mehta A."/>
            <person name="Aluvathingal J."/>
            <person name="Nadendla S."/>
            <person name="Lowell S."/>
            <person name="Myers T."/>
            <person name="Yan Y."/>
            <person name="Sichtig H."/>
        </authorList>
    </citation>
    <scope>NUCLEOTIDE SEQUENCE [LARGE SCALE GENOMIC DNA]</scope>
    <source>
        <strain evidence="2 3">FDAARGOS_909</strain>
    </source>
</reference>
<gene>
    <name evidence="2" type="ORF">I6G66_07160</name>
</gene>
<evidence type="ECO:0000313" key="2">
    <source>
        <dbReference type="EMBL" id="QPS11610.1"/>
    </source>
</evidence>
<evidence type="ECO:0000256" key="1">
    <source>
        <dbReference type="SAM" id="MobiDB-lite"/>
    </source>
</evidence>
<dbReference type="AlphaFoldDB" id="A0A7T2S9V2"/>
<dbReference type="RefSeq" id="WP_183019248.1">
    <property type="nucleotide sequence ID" value="NZ_CP065668.1"/>
</dbReference>